<dbReference type="EMBL" id="FN648391">
    <property type="protein sequence ID" value="CBJ30728.1"/>
    <property type="molecule type" value="Genomic_DNA"/>
</dbReference>
<keyword evidence="3" id="KW-1185">Reference proteome</keyword>
<organism evidence="2 3">
    <name type="scientific">Ectocarpus siliculosus</name>
    <name type="common">Brown alga</name>
    <name type="synonym">Conferva siliculosa</name>
    <dbReference type="NCBI Taxonomy" id="2880"/>
    <lineage>
        <taxon>Eukaryota</taxon>
        <taxon>Sar</taxon>
        <taxon>Stramenopiles</taxon>
        <taxon>Ochrophyta</taxon>
        <taxon>PX clade</taxon>
        <taxon>Phaeophyceae</taxon>
        <taxon>Ectocarpales</taxon>
        <taxon>Ectocarpaceae</taxon>
        <taxon>Ectocarpus</taxon>
    </lineage>
</organism>
<sequence length="343" mass="37495">MTPTSAPAALPVAAAKALAEARMDSQKAGTRDQTHLRLRHRSGKGENRHPAALLKVHRPAVKHSKDSTNHSKKGKRNGEKGGSTDVAILHDVGQIEQALINAGKAVRQSPPAMGTPDSVTAQLQQPQQMPRRPTSRAYINDNEGLAADLSRDHCGPGAQDIAPKNDQSRQYPSQGDNVTLEALIINDEVARFRTALLFQEQVAAATALTPQRQHQRRGSIHDAATNCSAQTSGERVAVDDTTDACRAIGKDGASLVEARALAVLRQRDRVRLYDSVPLCGACYREYSDNWRWWLARGEQGTKTKKEASLRSSEGRQYHRKDWGRQRAHAIGDSNGINGECPFE</sequence>
<feature type="compositionally biased region" description="Basic and acidic residues" evidence="1">
    <location>
        <begin position="19"/>
        <end position="35"/>
    </location>
</feature>
<evidence type="ECO:0000313" key="3">
    <source>
        <dbReference type="Proteomes" id="UP000002630"/>
    </source>
</evidence>
<dbReference type="AlphaFoldDB" id="D7FRD7"/>
<evidence type="ECO:0000256" key="1">
    <source>
        <dbReference type="SAM" id="MobiDB-lite"/>
    </source>
</evidence>
<feature type="region of interest" description="Disordered" evidence="1">
    <location>
        <begin position="147"/>
        <end position="173"/>
    </location>
</feature>
<feature type="compositionally biased region" description="Basic and acidic residues" evidence="1">
    <location>
        <begin position="303"/>
        <end position="324"/>
    </location>
</feature>
<feature type="compositionally biased region" description="Low complexity" evidence="1">
    <location>
        <begin position="122"/>
        <end position="135"/>
    </location>
</feature>
<accession>D7FRD7</accession>
<name>D7FRD7_ECTSI</name>
<dbReference type="InParanoid" id="D7FRD7"/>
<evidence type="ECO:0000313" key="2">
    <source>
        <dbReference type="EMBL" id="CBJ30728.1"/>
    </source>
</evidence>
<feature type="region of interest" description="Disordered" evidence="1">
    <location>
        <begin position="19"/>
        <end position="84"/>
    </location>
</feature>
<feature type="region of interest" description="Disordered" evidence="1">
    <location>
        <begin position="303"/>
        <end position="343"/>
    </location>
</feature>
<reference evidence="2 3" key="1">
    <citation type="journal article" date="2010" name="Nature">
        <title>The Ectocarpus genome and the independent evolution of multicellularity in brown algae.</title>
        <authorList>
            <person name="Cock J.M."/>
            <person name="Sterck L."/>
            <person name="Rouze P."/>
            <person name="Scornet D."/>
            <person name="Allen A.E."/>
            <person name="Amoutzias G."/>
            <person name="Anthouard V."/>
            <person name="Artiguenave F."/>
            <person name="Aury J.M."/>
            <person name="Badger J.H."/>
            <person name="Beszteri B."/>
            <person name="Billiau K."/>
            <person name="Bonnet E."/>
            <person name="Bothwell J.H."/>
            <person name="Bowler C."/>
            <person name="Boyen C."/>
            <person name="Brownlee C."/>
            <person name="Carrano C.J."/>
            <person name="Charrier B."/>
            <person name="Cho G.Y."/>
            <person name="Coelho S.M."/>
            <person name="Collen J."/>
            <person name="Corre E."/>
            <person name="Da Silva C."/>
            <person name="Delage L."/>
            <person name="Delaroque N."/>
            <person name="Dittami S.M."/>
            <person name="Doulbeau S."/>
            <person name="Elias M."/>
            <person name="Farnham G."/>
            <person name="Gachon C.M."/>
            <person name="Gschloessl B."/>
            <person name="Heesch S."/>
            <person name="Jabbari K."/>
            <person name="Jubin C."/>
            <person name="Kawai H."/>
            <person name="Kimura K."/>
            <person name="Kloareg B."/>
            <person name="Kupper F.C."/>
            <person name="Lang D."/>
            <person name="Le Bail A."/>
            <person name="Leblanc C."/>
            <person name="Lerouge P."/>
            <person name="Lohr M."/>
            <person name="Lopez P.J."/>
            <person name="Martens C."/>
            <person name="Maumus F."/>
            <person name="Michel G."/>
            <person name="Miranda-Saavedra D."/>
            <person name="Morales J."/>
            <person name="Moreau H."/>
            <person name="Motomura T."/>
            <person name="Nagasato C."/>
            <person name="Napoli C.A."/>
            <person name="Nelson D.R."/>
            <person name="Nyvall-Collen P."/>
            <person name="Peters A.F."/>
            <person name="Pommier C."/>
            <person name="Potin P."/>
            <person name="Poulain J."/>
            <person name="Quesneville H."/>
            <person name="Read B."/>
            <person name="Rensing S.A."/>
            <person name="Ritter A."/>
            <person name="Rousvoal S."/>
            <person name="Samanta M."/>
            <person name="Samson G."/>
            <person name="Schroeder D.C."/>
            <person name="Segurens B."/>
            <person name="Strittmatter M."/>
            <person name="Tonon T."/>
            <person name="Tregear J.W."/>
            <person name="Valentin K."/>
            <person name="von Dassow P."/>
            <person name="Yamagishi T."/>
            <person name="Van de Peer Y."/>
            <person name="Wincker P."/>
        </authorList>
    </citation>
    <scope>NUCLEOTIDE SEQUENCE [LARGE SCALE GENOMIC DNA]</scope>
    <source>
        <strain evidence="3">Ec32 / CCAP1310/4</strain>
    </source>
</reference>
<protein>
    <submittedName>
        <fullName evidence="2">Uncharacterized protein</fullName>
    </submittedName>
</protein>
<dbReference type="OrthoDB" id="10438409at2759"/>
<dbReference type="EMBL" id="FN649736">
    <property type="protein sequence ID" value="CBJ30728.1"/>
    <property type="molecule type" value="Genomic_DNA"/>
</dbReference>
<feature type="region of interest" description="Disordered" evidence="1">
    <location>
        <begin position="106"/>
        <end position="135"/>
    </location>
</feature>
<proteinExistence type="predicted"/>
<dbReference type="Proteomes" id="UP000002630">
    <property type="component" value="Linkage Group LG11"/>
</dbReference>
<gene>
    <name evidence="2" type="ORF">Esi_0213_0033</name>
</gene>